<dbReference type="CDD" id="cd11030">
    <property type="entry name" value="CYP105-like"/>
    <property type="match status" value="1"/>
</dbReference>
<proteinExistence type="inferred from homology"/>
<dbReference type="Pfam" id="PF00067">
    <property type="entry name" value="p450"/>
    <property type="match status" value="1"/>
</dbReference>
<evidence type="ECO:0000256" key="2">
    <source>
        <dbReference type="ARBA" id="ARBA00022617"/>
    </source>
</evidence>
<keyword evidence="6 7" id="KW-0503">Monooxygenase</keyword>
<comment type="caution">
    <text evidence="8">The sequence shown here is derived from an EMBL/GenBank/DDBJ whole genome shotgun (WGS) entry which is preliminary data.</text>
</comment>
<dbReference type="GO" id="GO:0005506">
    <property type="term" value="F:iron ion binding"/>
    <property type="evidence" value="ECO:0007669"/>
    <property type="project" value="InterPro"/>
</dbReference>
<dbReference type="GO" id="GO:0016705">
    <property type="term" value="F:oxidoreductase activity, acting on paired donors, with incorporation or reduction of molecular oxygen"/>
    <property type="evidence" value="ECO:0007669"/>
    <property type="project" value="InterPro"/>
</dbReference>
<dbReference type="InterPro" id="IPR001128">
    <property type="entry name" value="Cyt_P450"/>
</dbReference>
<organism evidence="8 9">
    <name type="scientific">Kutzneria buriramensis</name>
    <dbReference type="NCBI Taxonomy" id="1045776"/>
    <lineage>
        <taxon>Bacteria</taxon>
        <taxon>Bacillati</taxon>
        <taxon>Actinomycetota</taxon>
        <taxon>Actinomycetes</taxon>
        <taxon>Pseudonocardiales</taxon>
        <taxon>Pseudonocardiaceae</taxon>
        <taxon>Kutzneria</taxon>
    </lineage>
</organism>
<evidence type="ECO:0000313" key="8">
    <source>
        <dbReference type="EMBL" id="REH55646.1"/>
    </source>
</evidence>
<keyword evidence="2 7" id="KW-0349">Heme</keyword>
<comment type="similarity">
    <text evidence="1 7">Belongs to the cytochrome P450 family.</text>
</comment>
<dbReference type="FunFam" id="1.10.630.10:FF:000018">
    <property type="entry name" value="Cytochrome P450 monooxygenase"/>
    <property type="match status" value="1"/>
</dbReference>
<dbReference type="GO" id="GO:0020037">
    <property type="term" value="F:heme binding"/>
    <property type="evidence" value="ECO:0007669"/>
    <property type="project" value="InterPro"/>
</dbReference>
<name>A0A3E0IAS0_9PSEU</name>
<evidence type="ECO:0000256" key="5">
    <source>
        <dbReference type="ARBA" id="ARBA00023004"/>
    </source>
</evidence>
<dbReference type="GO" id="GO:0004497">
    <property type="term" value="F:monooxygenase activity"/>
    <property type="evidence" value="ECO:0007669"/>
    <property type="project" value="UniProtKB-KW"/>
</dbReference>
<dbReference type="InterPro" id="IPR002397">
    <property type="entry name" value="Cyt_P450_B"/>
</dbReference>
<evidence type="ECO:0000256" key="7">
    <source>
        <dbReference type="RuleBase" id="RU000461"/>
    </source>
</evidence>
<dbReference type="PANTHER" id="PTHR46696">
    <property type="entry name" value="P450, PUTATIVE (EUROFUNG)-RELATED"/>
    <property type="match status" value="1"/>
</dbReference>
<reference evidence="8 9" key="1">
    <citation type="submission" date="2018-08" db="EMBL/GenBank/DDBJ databases">
        <title>Genomic Encyclopedia of Archaeal and Bacterial Type Strains, Phase II (KMG-II): from individual species to whole genera.</title>
        <authorList>
            <person name="Goeker M."/>
        </authorList>
    </citation>
    <scope>NUCLEOTIDE SEQUENCE [LARGE SCALE GENOMIC DNA]</scope>
    <source>
        <strain evidence="8 9">DSM 45791</strain>
    </source>
</reference>
<keyword evidence="4 7" id="KW-0560">Oxidoreductase</keyword>
<dbReference type="RefSeq" id="WP_246014797.1">
    <property type="nucleotide sequence ID" value="NZ_CP144375.1"/>
</dbReference>
<dbReference type="PRINTS" id="PR00359">
    <property type="entry name" value="BP450"/>
</dbReference>
<evidence type="ECO:0000313" key="9">
    <source>
        <dbReference type="Proteomes" id="UP000256269"/>
    </source>
</evidence>
<evidence type="ECO:0000256" key="3">
    <source>
        <dbReference type="ARBA" id="ARBA00022723"/>
    </source>
</evidence>
<protein>
    <submittedName>
        <fullName evidence="8">Cytochrome P450</fullName>
    </submittedName>
</protein>
<dbReference type="EMBL" id="QUNO01000001">
    <property type="protein sequence ID" value="REH55646.1"/>
    <property type="molecule type" value="Genomic_DNA"/>
</dbReference>
<keyword evidence="5 7" id="KW-0408">Iron</keyword>
<keyword evidence="3 7" id="KW-0479">Metal-binding</keyword>
<evidence type="ECO:0000256" key="4">
    <source>
        <dbReference type="ARBA" id="ARBA00023002"/>
    </source>
</evidence>
<evidence type="ECO:0000256" key="1">
    <source>
        <dbReference type="ARBA" id="ARBA00010617"/>
    </source>
</evidence>
<sequence length="398" mass="44231">MTIEATPLPTTRPTPFDPPEDYRTLREDQPVSRLAMPDGTAGWLVTSYELVRAVMSGPQFSSRPEKMSNPLRVVTPEERAEFTVRPGMFISMDPPDHGRYRKLLTGQFTVRRMRALEPRIHQMVVEHLDAMEAAGDSADLVEAFALPIPSLVICELLGVPYEERDEFQTRSSKMLDLSLPFEQVRAAAEGIDEYLKGLVARKRENPGDDMLSGLFESDPTLTDDEIAAMGFLLLIAGHETTANMLGLGTFLLLQNPDQLDKLRANPDLTNGAVEELLRYLSVVQFGTVRVVLEDVEIGGQQFRAGETVVCSLAAANRDPARFDSPEILDITRTHSTHIAFGHGIHQCLGQQLSRVEMQIAFRGLFDRFPNLRLAVDPSEVKLRTTSVVYGAATLPVAW</sequence>
<gene>
    <name evidence="8" type="ORF">BCF44_101672</name>
</gene>
<dbReference type="SUPFAM" id="SSF48264">
    <property type="entry name" value="Cytochrome P450"/>
    <property type="match status" value="1"/>
</dbReference>
<dbReference type="InterPro" id="IPR036396">
    <property type="entry name" value="Cyt_P450_sf"/>
</dbReference>
<dbReference type="PANTHER" id="PTHR46696:SF1">
    <property type="entry name" value="CYTOCHROME P450 YJIB-RELATED"/>
    <property type="match status" value="1"/>
</dbReference>
<dbReference type="Gene3D" id="1.10.630.10">
    <property type="entry name" value="Cytochrome P450"/>
    <property type="match status" value="1"/>
</dbReference>
<dbReference type="PROSITE" id="PS00086">
    <property type="entry name" value="CYTOCHROME_P450"/>
    <property type="match status" value="1"/>
</dbReference>
<dbReference type="InterPro" id="IPR017972">
    <property type="entry name" value="Cyt_P450_CS"/>
</dbReference>
<dbReference type="AlphaFoldDB" id="A0A3E0IAS0"/>
<dbReference type="Proteomes" id="UP000256269">
    <property type="component" value="Unassembled WGS sequence"/>
</dbReference>
<dbReference type="PRINTS" id="PR00385">
    <property type="entry name" value="P450"/>
</dbReference>
<keyword evidence="9" id="KW-1185">Reference proteome</keyword>
<accession>A0A3E0IAS0</accession>
<evidence type="ECO:0000256" key="6">
    <source>
        <dbReference type="ARBA" id="ARBA00023033"/>
    </source>
</evidence>